<evidence type="ECO:0000313" key="2">
    <source>
        <dbReference type="Proteomes" id="UP000653411"/>
    </source>
</evidence>
<name>A0A917XH79_9ACTN</name>
<dbReference type="EMBL" id="BMML01000012">
    <property type="protein sequence ID" value="GGN21995.1"/>
    <property type="molecule type" value="Genomic_DNA"/>
</dbReference>
<proteinExistence type="predicted"/>
<accession>A0A917XH79</accession>
<dbReference type="AlphaFoldDB" id="A0A917XH79"/>
<protein>
    <submittedName>
        <fullName evidence="1">Uncharacterized protein</fullName>
    </submittedName>
</protein>
<organism evidence="1 2">
    <name type="scientific">Streptomyces fuscichromogenes</name>
    <dbReference type="NCBI Taxonomy" id="1324013"/>
    <lineage>
        <taxon>Bacteria</taxon>
        <taxon>Bacillati</taxon>
        <taxon>Actinomycetota</taxon>
        <taxon>Actinomycetes</taxon>
        <taxon>Kitasatosporales</taxon>
        <taxon>Streptomycetaceae</taxon>
        <taxon>Streptomyces</taxon>
    </lineage>
</organism>
<comment type="caution">
    <text evidence="1">The sequence shown here is derived from an EMBL/GenBank/DDBJ whole genome shotgun (WGS) entry which is preliminary data.</text>
</comment>
<dbReference type="Proteomes" id="UP000653411">
    <property type="component" value="Unassembled WGS sequence"/>
</dbReference>
<sequence>MEDDLGLTFLGYDIGRPRSVGPGLAVFLISWRSGRVTVLGRPPLYLGWSESKPSVLKWCRTPRTWSGLLNVTSAIFATGLPCADNSTIWGPRRVTTTRCRCG</sequence>
<gene>
    <name evidence="1" type="ORF">GCM10011578_053490</name>
</gene>
<reference evidence="1" key="1">
    <citation type="journal article" date="2014" name="Int. J. Syst. Evol. Microbiol.">
        <title>Complete genome sequence of Corynebacterium casei LMG S-19264T (=DSM 44701T), isolated from a smear-ripened cheese.</title>
        <authorList>
            <consortium name="US DOE Joint Genome Institute (JGI-PGF)"/>
            <person name="Walter F."/>
            <person name="Albersmeier A."/>
            <person name="Kalinowski J."/>
            <person name="Ruckert C."/>
        </authorList>
    </citation>
    <scope>NUCLEOTIDE SEQUENCE</scope>
    <source>
        <strain evidence="1">CGMCC 4.7110</strain>
    </source>
</reference>
<reference evidence="1" key="2">
    <citation type="submission" date="2020-09" db="EMBL/GenBank/DDBJ databases">
        <authorList>
            <person name="Sun Q."/>
            <person name="Zhou Y."/>
        </authorList>
    </citation>
    <scope>NUCLEOTIDE SEQUENCE</scope>
    <source>
        <strain evidence="1">CGMCC 4.7110</strain>
    </source>
</reference>
<keyword evidence="2" id="KW-1185">Reference proteome</keyword>
<evidence type="ECO:0000313" key="1">
    <source>
        <dbReference type="EMBL" id="GGN21995.1"/>
    </source>
</evidence>